<dbReference type="Proteomes" id="UP001151760">
    <property type="component" value="Unassembled WGS sequence"/>
</dbReference>
<proteinExistence type="predicted"/>
<reference evidence="1" key="1">
    <citation type="journal article" date="2022" name="Int. J. Mol. Sci.">
        <title>Draft Genome of Tanacetum Coccineum: Genomic Comparison of Closely Related Tanacetum-Family Plants.</title>
        <authorList>
            <person name="Yamashiro T."/>
            <person name="Shiraishi A."/>
            <person name="Nakayama K."/>
            <person name="Satake H."/>
        </authorList>
    </citation>
    <scope>NUCLEOTIDE SEQUENCE</scope>
</reference>
<dbReference type="EMBL" id="BQNB010010804">
    <property type="protein sequence ID" value="GJS82173.1"/>
    <property type="molecule type" value="Genomic_DNA"/>
</dbReference>
<comment type="caution">
    <text evidence="1">The sequence shown here is derived from an EMBL/GenBank/DDBJ whole genome shotgun (WGS) entry which is preliminary data.</text>
</comment>
<evidence type="ECO:0000313" key="2">
    <source>
        <dbReference type="Proteomes" id="UP001151760"/>
    </source>
</evidence>
<protein>
    <submittedName>
        <fullName evidence="1">Uncharacterized protein</fullName>
    </submittedName>
</protein>
<accession>A0ABQ4YZD7</accession>
<gene>
    <name evidence="1" type="ORF">Tco_0748714</name>
</gene>
<keyword evidence="2" id="KW-1185">Reference proteome</keyword>
<organism evidence="1 2">
    <name type="scientific">Tanacetum coccineum</name>
    <dbReference type="NCBI Taxonomy" id="301880"/>
    <lineage>
        <taxon>Eukaryota</taxon>
        <taxon>Viridiplantae</taxon>
        <taxon>Streptophyta</taxon>
        <taxon>Embryophyta</taxon>
        <taxon>Tracheophyta</taxon>
        <taxon>Spermatophyta</taxon>
        <taxon>Magnoliopsida</taxon>
        <taxon>eudicotyledons</taxon>
        <taxon>Gunneridae</taxon>
        <taxon>Pentapetalae</taxon>
        <taxon>asterids</taxon>
        <taxon>campanulids</taxon>
        <taxon>Asterales</taxon>
        <taxon>Asteraceae</taxon>
        <taxon>Asteroideae</taxon>
        <taxon>Anthemideae</taxon>
        <taxon>Anthemidinae</taxon>
        <taxon>Tanacetum</taxon>
    </lineage>
</organism>
<name>A0ABQ4YZD7_9ASTR</name>
<evidence type="ECO:0000313" key="1">
    <source>
        <dbReference type="EMBL" id="GJS82173.1"/>
    </source>
</evidence>
<sequence length="444" mass="51802">MLTKPKFFYDHSTKQAIGYQNPYYLKKAKQLEPKQYDGNVMQNTYTIEIPNSKETLLLAEESRSKMILKQQDPMVIEKKVNTKPIDYVALNKLSQDFDKRFVPKTNLSTEQAFWNQNSINSTNPSPFCTPYIVEVLKELPKESLVNTSLKKLKYHLADFDKVVKERTTATAITESTWGFEHTKSCFRDEIIPFAKALKEIFNKFDQDLLDELTEVQIVFLQMEQAIEQHRLESKTFEVKMNQVLSENERLLEQVINHDIVNIVVNSFVNDDSVNMHACDKCHELETELVNKKDLIEKETYYKLFRSYTTLEKHCISLEVESQLNQEIFQRDNSVSNQSAPNFDRYFELNELKAQSQEKDTVITKLKERIKLLSGHMNVDKVKMDMDEIETVNIELEHREQGLIVTTIKNDLRKLKGKALVKDAVTKDTSDPEMLKMDMEPILNC</sequence>
<reference evidence="1" key="2">
    <citation type="submission" date="2022-01" db="EMBL/GenBank/DDBJ databases">
        <authorList>
            <person name="Yamashiro T."/>
            <person name="Shiraishi A."/>
            <person name="Satake H."/>
            <person name="Nakayama K."/>
        </authorList>
    </citation>
    <scope>NUCLEOTIDE SEQUENCE</scope>
</reference>